<sequence>MARGYGDQGGRDFGGENRERWRDEDRERSHRSGGRDEDRGLFERAGEEIRSWFSDDDDRSGRDQERGRSGERSYGRIGRGGSDYMNQDRGQQGRSSWDRDQNRNQDRAYGPSRGGGYWSESGNRDRSSSSNRGFGGFRDESDFRGQHRRDHPQSWGEANRGENESLGYSEYSGTLGGFGNQTFGSSQDDHYRSWRDRQMSQLDKDYGDYCREREQQFHSDFDSWRRKRPSQSPLNLGPSDELGVSSNAGVGTTTASMTGTGGQGSASAGATGTGGSVQADTTGSTETSDTGGGSGRGSRSRT</sequence>
<name>A0ABS9VJG8_9SPHN</name>
<dbReference type="Proteomes" id="UP001203058">
    <property type="component" value="Unassembled WGS sequence"/>
</dbReference>
<comment type="caution">
    <text evidence="2">The sequence shown here is derived from an EMBL/GenBank/DDBJ whole genome shotgun (WGS) entry which is preliminary data.</text>
</comment>
<feature type="compositionally biased region" description="Basic and acidic residues" evidence="1">
    <location>
        <begin position="187"/>
        <end position="196"/>
    </location>
</feature>
<feature type="compositionally biased region" description="Low complexity" evidence="1">
    <location>
        <begin position="248"/>
        <end position="258"/>
    </location>
</feature>
<feature type="compositionally biased region" description="Low complexity" evidence="1">
    <location>
        <begin position="265"/>
        <end position="289"/>
    </location>
</feature>
<feature type="compositionally biased region" description="Basic and acidic residues" evidence="1">
    <location>
        <begin position="96"/>
        <end position="106"/>
    </location>
</feature>
<gene>
    <name evidence="2" type="ORF">LZ016_03265</name>
</gene>
<proteinExistence type="predicted"/>
<reference evidence="2 3" key="1">
    <citation type="submission" date="2022-03" db="EMBL/GenBank/DDBJ databases">
        <authorList>
            <person name="Jo J.-H."/>
            <person name="Im W.-T."/>
        </authorList>
    </citation>
    <scope>NUCLEOTIDE SEQUENCE [LARGE SCALE GENOMIC DNA]</scope>
    <source>
        <strain evidence="2 3">SM33</strain>
    </source>
</reference>
<feature type="region of interest" description="Disordered" evidence="1">
    <location>
        <begin position="1"/>
        <end position="196"/>
    </location>
</feature>
<dbReference type="RefSeq" id="WP_241445821.1">
    <property type="nucleotide sequence ID" value="NZ_JAKZHW010000001.1"/>
</dbReference>
<protein>
    <recommendedName>
        <fullName evidence="4">SWFGD domain-containing protein</fullName>
    </recommendedName>
</protein>
<feature type="region of interest" description="Disordered" evidence="1">
    <location>
        <begin position="217"/>
        <end position="302"/>
    </location>
</feature>
<organism evidence="2 3">
    <name type="scientific">Sphingomonas telluris</name>
    <dbReference type="NCBI Taxonomy" id="2907998"/>
    <lineage>
        <taxon>Bacteria</taxon>
        <taxon>Pseudomonadati</taxon>
        <taxon>Pseudomonadota</taxon>
        <taxon>Alphaproteobacteria</taxon>
        <taxon>Sphingomonadales</taxon>
        <taxon>Sphingomonadaceae</taxon>
        <taxon>Sphingomonas</taxon>
    </lineage>
</organism>
<feature type="compositionally biased region" description="Basic and acidic residues" evidence="1">
    <location>
        <begin position="59"/>
        <end position="74"/>
    </location>
</feature>
<keyword evidence="3" id="KW-1185">Reference proteome</keyword>
<evidence type="ECO:0000313" key="2">
    <source>
        <dbReference type="EMBL" id="MCH8615126.1"/>
    </source>
</evidence>
<dbReference type="EMBL" id="JAKZHW010000001">
    <property type="protein sequence ID" value="MCH8615126.1"/>
    <property type="molecule type" value="Genomic_DNA"/>
</dbReference>
<accession>A0ABS9VJG8</accession>
<evidence type="ECO:0008006" key="4">
    <source>
        <dbReference type="Google" id="ProtNLM"/>
    </source>
</evidence>
<feature type="compositionally biased region" description="Polar residues" evidence="1">
    <location>
        <begin position="84"/>
        <end position="95"/>
    </location>
</feature>
<evidence type="ECO:0000256" key="1">
    <source>
        <dbReference type="SAM" id="MobiDB-lite"/>
    </source>
</evidence>
<feature type="compositionally biased region" description="Basic and acidic residues" evidence="1">
    <location>
        <begin position="9"/>
        <end position="50"/>
    </location>
</feature>
<evidence type="ECO:0000313" key="3">
    <source>
        <dbReference type="Proteomes" id="UP001203058"/>
    </source>
</evidence>